<name>A0A9N8WKG8_9GLOM</name>
<reference evidence="1" key="1">
    <citation type="submission" date="2021-06" db="EMBL/GenBank/DDBJ databases">
        <authorList>
            <person name="Kallberg Y."/>
            <person name="Tangrot J."/>
            <person name="Rosling A."/>
        </authorList>
    </citation>
    <scope>NUCLEOTIDE SEQUENCE</scope>
    <source>
        <strain evidence="1">BR232B</strain>
    </source>
</reference>
<accession>A0A9N8WKG8</accession>
<comment type="caution">
    <text evidence="1">The sequence shown here is derived from an EMBL/GenBank/DDBJ whole genome shotgun (WGS) entry which is preliminary data.</text>
</comment>
<dbReference type="AlphaFoldDB" id="A0A9N8WKG8"/>
<organism evidence="1 2">
    <name type="scientific">Paraglomus brasilianum</name>
    <dbReference type="NCBI Taxonomy" id="144538"/>
    <lineage>
        <taxon>Eukaryota</taxon>
        <taxon>Fungi</taxon>
        <taxon>Fungi incertae sedis</taxon>
        <taxon>Mucoromycota</taxon>
        <taxon>Glomeromycotina</taxon>
        <taxon>Glomeromycetes</taxon>
        <taxon>Paraglomerales</taxon>
        <taxon>Paraglomeraceae</taxon>
        <taxon>Paraglomus</taxon>
    </lineage>
</organism>
<sequence length="184" mass="20424">MSEPNNVNNDHVRPFTNVCQSSYPDDFNFDDANPPIHQYHTQSYLPSTSLSLSDNVDMSITMNTMDCRNTTGNYTGDASCNPSDSYYTHINGRLNSPNLDQAESHANSSCPLPVPFQTVCDPYFDTMNDGPTGNFQHLGTNSSISYILTHEPTNSGYVFMKVEYTQLGRISAADIDKILALTQM</sequence>
<evidence type="ECO:0000313" key="1">
    <source>
        <dbReference type="EMBL" id="CAG8489743.1"/>
    </source>
</evidence>
<evidence type="ECO:0000313" key="2">
    <source>
        <dbReference type="Proteomes" id="UP000789739"/>
    </source>
</evidence>
<dbReference type="EMBL" id="CAJVPI010000148">
    <property type="protein sequence ID" value="CAG8489743.1"/>
    <property type="molecule type" value="Genomic_DNA"/>
</dbReference>
<gene>
    <name evidence="1" type="ORF">PBRASI_LOCUS2037</name>
</gene>
<dbReference type="Proteomes" id="UP000789739">
    <property type="component" value="Unassembled WGS sequence"/>
</dbReference>
<proteinExistence type="predicted"/>
<keyword evidence="2" id="KW-1185">Reference proteome</keyword>
<protein>
    <submittedName>
        <fullName evidence="1">2413_t:CDS:1</fullName>
    </submittedName>
</protein>